<comment type="similarity">
    <text evidence="2 14">Belongs to the cation transport ATPase (P-type) (TC 3.A.3) family. Type IB subfamily.</text>
</comment>
<dbReference type="Proteomes" id="UP000029878">
    <property type="component" value="Unassembled WGS sequence"/>
</dbReference>
<name>A0A4U8SA45_9HELI</name>
<evidence type="ECO:0000256" key="4">
    <source>
        <dbReference type="ARBA" id="ARBA00022553"/>
    </source>
</evidence>
<dbReference type="SUPFAM" id="SSF81653">
    <property type="entry name" value="Calcium ATPase, transduction domain A"/>
    <property type="match status" value="1"/>
</dbReference>
<dbReference type="NCBIfam" id="TIGR01525">
    <property type="entry name" value="ATPase-IB_hvy"/>
    <property type="match status" value="1"/>
</dbReference>
<dbReference type="InterPro" id="IPR018303">
    <property type="entry name" value="ATPase_P-typ_P_site"/>
</dbReference>
<dbReference type="InterPro" id="IPR017969">
    <property type="entry name" value="Heavy-metal-associated_CS"/>
</dbReference>
<evidence type="ECO:0000256" key="6">
    <source>
        <dbReference type="ARBA" id="ARBA00022723"/>
    </source>
</evidence>
<accession>A0A4U8SA45</accession>
<feature type="transmembrane region" description="Helical" evidence="14">
    <location>
        <begin position="376"/>
        <end position="401"/>
    </location>
</feature>
<dbReference type="Gene3D" id="2.70.150.10">
    <property type="entry name" value="Calcium-transporting ATPase, cytoplasmic transduction domain A"/>
    <property type="match status" value="1"/>
</dbReference>
<keyword evidence="3 14" id="KW-1003">Cell membrane</keyword>
<dbReference type="PROSITE" id="PS01047">
    <property type="entry name" value="HMA_1"/>
    <property type="match status" value="1"/>
</dbReference>
<dbReference type="InterPro" id="IPR008250">
    <property type="entry name" value="ATPase_P-typ_transduc_dom_A_sf"/>
</dbReference>
<reference evidence="16 17" key="1">
    <citation type="journal article" date="2014" name="Genome Announc.">
        <title>Draft genome sequences of eight enterohepatic helicobacter species isolated from both laboratory and wild rodents.</title>
        <authorList>
            <person name="Sheh A."/>
            <person name="Shen Z."/>
            <person name="Fox J.G."/>
        </authorList>
    </citation>
    <scope>NUCLEOTIDE SEQUENCE [LARGE SCALE GENOMIC DNA]</scope>
    <source>
        <strain evidence="16 17">ATCC 700114</strain>
    </source>
</reference>
<dbReference type="PROSITE" id="PS50846">
    <property type="entry name" value="HMA_2"/>
    <property type="match status" value="1"/>
</dbReference>
<evidence type="ECO:0000313" key="16">
    <source>
        <dbReference type="EMBL" id="TLD82826.1"/>
    </source>
</evidence>
<dbReference type="PROSITE" id="PS00154">
    <property type="entry name" value="ATPASE_E1_E2"/>
    <property type="match status" value="1"/>
</dbReference>
<keyword evidence="5 14" id="KW-0812">Transmembrane</keyword>
<feature type="transmembrane region" description="Helical" evidence="14">
    <location>
        <begin position="725"/>
        <end position="744"/>
    </location>
</feature>
<dbReference type="Gene3D" id="3.30.70.100">
    <property type="match status" value="1"/>
</dbReference>
<evidence type="ECO:0000259" key="15">
    <source>
        <dbReference type="PROSITE" id="PS50846"/>
    </source>
</evidence>
<dbReference type="EC" id="7.2.2.12" evidence="12"/>
<dbReference type="SFLD" id="SFLDF00027">
    <property type="entry name" value="p-type_atpase"/>
    <property type="match status" value="1"/>
</dbReference>
<evidence type="ECO:0000256" key="8">
    <source>
        <dbReference type="ARBA" id="ARBA00022840"/>
    </source>
</evidence>
<keyword evidence="11 14" id="KW-0472">Membrane</keyword>
<dbReference type="InterPro" id="IPR044492">
    <property type="entry name" value="P_typ_ATPase_HD_dom"/>
</dbReference>
<dbReference type="InterPro" id="IPR023214">
    <property type="entry name" value="HAD_sf"/>
</dbReference>
<dbReference type="GO" id="GO:0016463">
    <property type="term" value="F:P-type zinc transporter activity"/>
    <property type="evidence" value="ECO:0007669"/>
    <property type="project" value="UniProtKB-EC"/>
</dbReference>
<dbReference type="AlphaFoldDB" id="A0A4U8SA45"/>
<dbReference type="InterPro" id="IPR023298">
    <property type="entry name" value="ATPase_P-typ_TM_dom_sf"/>
</dbReference>
<dbReference type="EMBL" id="JRPL02000014">
    <property type="protein sequence ID" value="TLD82826.1"/>
    <property type="molecule type" value="Genomic_DNA"/>
</dbReference>
<evidence type="ECO:0000256" key="1">
    <source>
        <dbReference type="ARBA" id="ARBA00004651"/>
    </source>
</evidence>
<dbReference type="SFLD" id="SFLDG00002">
    <property type="entry name" value="C1.7:_P-type_atpase_like"/>
    <property type="match status" value="1"/>
</dbReference>
<gene>
    <name evidence="16" type="ORF">LS81_006620</name>
</gene>
<dbReference type="PRINTS" id="PR00119">
    <property type="entry name" value="CATATPASE"/>
</dbReference>
<dbReference type="SUPFAM" id="SSF56784">
    <property type="entry name" value="HAD-like"/>
    <property type="match status" value="1"/>
</dbReference>
<dbReference type="Gene3D" id="3.40.1110.10">
    <property type="entry name" value="Calcium-transporting ATPase, cytoplasmic domain N"/>
    <property type="match status" value="1"/>
</dbReference>
<protein>
    <recommendedName>
        <fullName evidence="12">P-type Zn(2+) transporter</fullName>
        <ecNumber evidence="12">7.2.2.12</ecNumber>
    </recommendedName>
</protein>
<keyword evidence="4" id="KW-0597">Phosphoprotein</keyword>
<evidence type="ECO:0000256" key="9">
    <source>
        <dbReference type="ARBA" id="ARBA00022967"/>
    </source>
</evidence>
<feature type="transmembrane region" description="Helical" evidence="14">
    <location>
        <begin position="80"/>
        <end position="99"/>
    </location>
</feature>
<proteinExistence type="inferred from homology"/>
<dbReference type="Gene3D" id="3.40.50.1000">
    <property type="entry name" value="HAD superfamily/HAD-like"/>
    <property type="match status" value="1"/>
</dbReference>
<comment type="subcellular location">
    <subcellularLocation>
        <location evidence="1">Cell membrane</location>
        <topology evidence="1">Multi-pass membrane protein</topology>
    </subcellularLocation>
</comment>
<dbReference type="GO" id="GO:0015086">
    <property type="term" value="F:cadmium ion transmembrane transporter activity"/>
    <property type="evidence" value="ECO:0007669"/>
    <property type="project" value="TreeGrafter"/>
</dbReference>
<feature type="transmembrane region" description="Helical" evidence="14">
    <location>
        <begin position="141"/>
        <end position="159"/>
    </location>
</feature>
<dbReference type="SFLD" id="SFLDS00003">
    <property type="entry name" value="Haloacid_Dehalogenase"/>
    <property type="match status" value="1"/>
</dbReference>
<dbReference type="GO" id="GO:0016887">
    <property type="term" value="F:ATP hydrolysis activity"/>
    <property type="evidence" value="ECO:0007669"/>
    <property type="project" value="InterPro"/>
</dbReference>
<dbReference type="InterPro" id="IPR027256">
    <property type="entry name" value="P-typ_ATPase_IB"/>
</dbReference>
<dbReference type="InterPro" id="IPR036412">
    <property type="entry name" value="HAD-like_sf"/>
</dbReference>
<evidence type="ECO:0000256" key="14">
    <source>
        <dbReference type="RuleBase" id="RU362081"/>
    </source>
</evidence>
<keyword evidence="7 14" id="KW-0547">Nucleotide-binding</keyword>
<dbReference type="Pfam" id="PF00702">
    <property type="entry name" value="Hydrolase"/>
    <property type="match status" value="1"/>
</dbReference>
<dbReference type="InterPro" id="IPR006121">
    <property type="entry name" value="HMA_dom"/>
</dbReference>
<feature type="transmembrane region" description="Helical" evidence="14">
    <location>
        <begin position="350"/>
        <end position="370"/>
    </location>
</feature>
<evidence type="ECO:0000256" key="5">
    <source>
        <dbReference type="ARBA" id="ARBA00022692"/>
    </source>
</evidence>
<keyword evidence="10 14" id="KW-1133">Transmembrane helix</keyword>
<dbReference type="InterPro" id="IPR001757">
    <property type="entry name" value="P_typ_ATPase"/>
</dbReference>
<evidence type="ECO:0000256" key="11">
    <source>
        <dbReference type="ARBA" id="ARBA00023136"/>
    </source>
</evidence>
<dbReference type="GO" id="GO:0005886">
    <property type="term" value="C:plasma membrane"/>
    <property type="evidence" value="ECO:0007669"/>
    <property type="project" value="UniProtKB-SubCell"/>
</dbReference>
<dbReference type="SUPFAM" id="SSF55008">
    <property type="entry name" value="HMA, heavy metal-associated domain"/>
    <property type="match status" value="1"/>
</dbReference>
<keyword evidence="9" id="KW-1278">Translocase</keyword>
<evidence type="ECO:0000313" key="17">
    <source>
        <dbReference type="Proteomes" id="UP000029878"/>
    </source>
</evidence>
<dbReference type="CDD" id="cd00371">
    <property type="entry name" value="HMA"/>
    <property type="match status" value="1"/>
</dbReference>
<dbReference type="SUPFAM" id="SSF81665">
    <property type="entry name" value="Calcium ATPase, transmembrane domain M"/>
    <property type="match status" value="1"/>
</dbReference>
<dbReference type="InterPro" id="IPR051014">
    <property type="entry name" value="Cation_Transport_ATPase_IB"/>
</dbReference>
<evidence type="ECO:0000256" key="10">
    <source>
        <dbReference type="ARBA" id="ARBA00022989"/>
    </source>
</evidence>
<dbReference type="PANTHER" id="PTHR48085:SF5">
    <property type="entry name" value="CADMIUM_ZINC-TRANSPORTING ATPASE HMA4-RELATED"/>
    <property type="match status" value="1"/>
</dbReference>
<evidence type="ECO:0000256" key="2">
    <source>
        <dbReference type="ARBA" id="ARBA00006024"/>
    </source>
</evidence>
<dbReference type="PANTHER" id="PTHR48085">
    <property type="entry name" value="CADMIUM/ZINC-TRANSPORTING ATPASE HMA2-RELATED"/>
    <property type="match status" value="1"/>
</dbReference>
<dbReference type="RefSeq" id="WP_034345592.1">
    <property type="nucleotide sequence ID" value="NZ_FZNG01000020.1"/>
</dbReference>
<evidence type="ECO:0000256" key="3">
    <source>
        <dbReference type="ARBA" id="ARBA00022475"/>
    </source>
</evidence>
<organism evidence="16 17">
    <name type="scientific">Helicobacter trogontum</name>
    <dbReference type="NCBI Taxonomy" id="50960"/>
    <lineage>
        <taxon>Bacteria</taxon>
        <taxon>Pseudomonadati</taxon>
        <taxon>Campylobacterota</taxon>
        <taxon>Epsilonproteobacteria</taxon>
        <taxon>Campylobacterales</taxon>
        <taxon>Helicobacteraceae</taxon>
        <taxon>Helicobacter</taxon>
    </lineage>
</organism>
<dbReference type="GO" id="GO:0005524">
    <property type="term" value="F:ATP binding"/>
    <property type="evidence" value="ECO:0007669"/>
    <property type="project" value="UniProtKB-UniRule"/>
</dbReference>
<feature type="domain" description="HMA" evidence="15">
    <location>
        <begin position="1"/>
        <end position="62"/>
    </location>
</feature>
<sequence length="749" mass="83237">MQKFILENLDCNSCANKLEKSLQTLSCVEQVNINFSTNTLYIQTSDMQAVKAQIAKIEPSIIVRDIHDNTSNTLSYKKELLMLLALLFGFAVCMLSLHYTPLTSSSFIQSFNQNLSFMTQETFLDTQNENRFIIEVTPFNILIYLILLLLYIIAGMPIFKAVWRNMKNKNFFDENTLMFVATIAAFCIGEISESVAVMLFFRIGEFLESLALKRSKKSLYNLLDITPEIAHQQIKQEDSKNAVWQDTHPELLKVNDIILVKVGEKVPVDGIIIQGKSALNMQALSGESKPVDVLEGDEVLAGAINMQGVLTLRVSKPFSHSQVAKIKAMMEDSSNTKAKSEQIITQFAKVYTPIMFFIALGIACIPPLFTGEWHEWIYRALVVLMVSCPCALVLSVPLGYFGALGIASKKGILIKGAMHFSNLAQLQQVVFDKTGTLTQGVFQIISIKSFTDMSKETLLEIAQRAQRFSNHPIAKAIMKNSKNTHMCEVKSFEEISGRGVYAVCCDDKILVGNESLMRENDIDISLFYTHKEAIEDGVSIIHIAKNGIYLGYITLGDVLKEESKKCLQALKELGVAPLAILSGDNEKSVAHIAKELGIQQYYAGLLPTQKVEQLQTLMMNNELESKQNNKTNRRHKITAFVGDGINDSIVLKHADIGISIATQDSHSDISKESADIILTNPSPMGIVHTIKIARKIQKLTWQNIIFVLAVKLFLVLLGVAGIANMWLAVFGDVGVALLALLNALRVIKI</sequence>
<dbReference type="GO" id="GO:0046872">
    <property type="term" value="F:metal ion binding"/>
    <property type="evidence" value="ECO:0007669"/>
    <property type="project" value="UniProtKB-KW"/>
</dbReference>
<keyword evidence="8 14" id="KW-0067">ATP-binding</keyword>
<feature type="transmembrane region" description="Helical" evidence="14">
    <location>
        <begin position="699"/>
        <end position="719"/>
    </location>
</feature>
<dbReference type="InterPro" id="IPR023299">
    <property type="entry name" value="ATPase_P-typ_cyto_dom_N"/>
</dbReference>
<keyword evidence="6 14" id="KW-0479">Metal-binding</keyword>
<dbReference type="Pfam" id="PF00122">
    <property type="entry name" value="E1-E2_ATPase"/>
    <property type="match status" value="1"/>
</dbReference>
<dbReference type="OrthoDB" id="2490525at2"/>
<dbReference type="Pfam" id="PF00403">
    <property type="entry name" value="HMA"/>
    <property type="match status" value="1"/>
</dbReference>
<dbReference type="NCBIfam" id="TIGR01494">
    <property type="entry name" value="ATPase_P-type"/>
    <property type="match status" value="1"/>
</dbReference>
<evidence type="ECO:0000256" key="7">
    <source>
        <dbReference type="ARBA" id="ARBA00022741"/>
    </source>
</evidence>
<dbReference type="InterPro" id="IPR059000">
    <property type="entry name" value="ATPase_P-type_domA"/>
</dbReference>
<evidence type="ECO:0000256" key="13">
    <source>
        <dbReference type="ARBA" id="ARBA00047308"/>
    </source>
</evidence>
<dbReference type="InterPro" id="IPR036163">
    <property type="entry name" value="HMA_dom_sf"/>
</dbReference>
<comment type="catalytic activity">
    <reaction evidence="13">
        <text>Zn(2+)(in) + ATP + H2O = Zn(2+)(out) + ADP + phosphate + H(+)</text>
        <dbReference type="Rhea" id="RHEA:20621"/>
        <dbReference type="ChEBI" id="CHEBI:15377"/>
        <dbReference type="ChEBI" id="CHEBI:15378"/>
        <dbReference type="ChEBI" id="CHEBI:29105"/>
        <dbReference type="ChEBI" id="CHEBI:30616"/>
        <dbReference type="ChEBI" id="CHEBI:43474"/>
        <dbReference type="ChEBI" id="CHEBI:456216"/>
        <dbReference type="EC" id="7.2.2.12"/>
    </reaction>
</comment>
<comment type="caution">
    <text evidence="16">The sequence shown here is derived from an EMBL/GenBank/DDBJ whole genome shotgun (WGS) entry which is preliminary data.</text>
</comment>
<evidence type="ECO:0000256" key="12">
    <source>
        <dbReference type="ARBA" id="ARBA00039097"/>
    </source>
</evidence>